<dbReference type="InterPro" id="IPR050496">
    <property type="entry name" value="SNF2_RAD54_helicase_repair"/>
</dbReference>
<dbReference type="Gene3D" id="3.40.50.300">
    <property type="entry name" value="P-loop containing nucleotide triphosphate hydrolases"/>
    <property type="match status" value="1"/>
</dbReference>
<dbReference type="PANTHER" id="PTHR45629">
    <property type="entry name" value="SNF2/RAD54 FAMILY MEMBER"/>
    <property type="match status" value="1"/>
</dbReference>
<dbReference type="PANTHER" id="PTHR45629:SF7">
    <property type="entry name" value="DNA EXCISION REPAIR PROTEIN ERCC-6-RELATED"/>
    <property type="match status" value="1"/>
</dbReference>
<dbReference type="GO" id="GO:0051301">
    <property type="term" value="P:cell division"/>
    <property type="evidence" value="ECO:0007669"/>
    <property type="project" value="UniProtKB-KW"/>
</dbReference>
<dbReference type="InterPro" id="IPR001650">
    <property type="entry name" value="Helicase_C-like"/>
</dbReference>
<name>A0A183GNX7_HELPZ</name>
<keyword evidence="3" id="KW-0132">Cell division</keyword>
<dbReference type="InterPro" id="IPR049730">
    <property type="entry name" value="SNF2/RAD54-like_C"/>
</dbReference>
<accession>A0A3P8D0E7</accession>
<dbReference type="GO" id="GO:0006283">
    <property type="term" value="P:transcription-coupled nucleotide-excision repair"/>
    <property type="evidence" value="ECO:0007669"/>
    <property type="project" value="TreeGrafter"/>
</dbReference>
<gene>
    <name evidence="12" type="ORF">HPBE_LOCUS24396</name>
</gene>
<evidence type="ECO:0000256" key="9">
    <source>
        <dbReference type="SAM" id="MobiDB-lite"/>
    </source>
</evidence>
<evidence type="ECO:0000256" key="1">
    <source>
        <dbReference type="ARBA" id="ARBA00011467"/>
    </source>
</evidence>
<feature type="domain" description="Helicase ATP-binding" evidence="10">
    <location>
        <begin position="2"/>
        <end position="174"/>
    </location>
</feature>
<dbReference type="InterPro" id="IPR014001">
    <property type="entry name" value="Helicase_ATP-bd"/>
</dbReference>
<dbReference type="Pfam" id="PF00176">
    <property type="entry name" value="SNF2-rel_dom"/>
    <property type="match status" value="1"/>
</dbReference>
<evidence type="ECO:0000256" key="5">
    <source>
        <dbReference type="ARBA" id="ARBA00022801"/>
    </source>
</evidence>
<dbReference type="Pfam" id="PF00271">
    <property type="entry name" value="Helicase_C"/>
    <property type="match status" value="1"/>
</dbReference>
<feature type="compositionally biased region" description="Basic residues" evidence="9">
    <location>
        <begin position="521"/>
        <end position="530"/>
    </location>
</feature>
<evidence type="ECO:0000259" key="11">
    <source>
        <dbReference type="PROSITE" id="PS51194"/>
    </source>
</evidence>
<evidence type="ECO:0000256" key="4">
    <source>
        <dbReference type="ARBA" id="ARBA00022776"/>
    </source>
</evidence>
<feature type="compositionally biased region" description="Basic and acidic residues" evidence="9">
    <location>
        <begin position="531"/>
        <end position="553"/>
    </location>
</feature>
<keyword evidence="13" id="KW-1185">Reference proteome</keyword>
<dbReference type="WBParaSite" id="HPBE_0002439701-mRNA-1">
    <property type="protein sequence ID" value="HPBE_0002439701-mRNA-1"/>
    <property type="gene ID" value="HPBE_0002439701"/>
</dbReference>
<dbReference type="Gene3D" id="3.40.50.10810">
    <property type="entry name" value="Tandem AAA-ATPase domain"/>
    <property type="match status" value="1"/>
</dbReference>
<protein>
    <recommendedName>
        <fullName evidence="2">DNA repair and recombination protein RAD54-like</fullName>
    </recommendedName>
    <alternativeName>
        <fullName evidence="8">Protein okra</fullName>
    </alternativeName>
</protein>
<dbReference type="SMART" id="SM00487">
    <property type="entry name" value="DEXDc"/>
    <property type="match status" value="1"/>
</dbReference>
<feature type="domain" description="Helicase C-terminal" evidence="11">
    <location>
        <begin position="326"/>
        <end position="482"/>
    </location>
</feature>
<feature type="compositionally biased region" description="Basic and acidic residues" evidence="9">
    <location>
        <begin position="602"/>
        <end position="615"/>
    </location>
</feature>
<dbReference type="AlphaFoldDB" id="A0A183GNX7"/>
<dbReference type="SMART" id="SM00490">
    <property type="entry name" value="HELICc"/>
    <property type="match status" value="1"/>
</dbReference>
<evidence type="ECO:0000256" key="7">
    <source>
        <dbReference type="ARBA" id="ARBA00024776"/>
    </source>
</evidence>
<feature type="region of interest" description="Disordered" evidence="9">
    <location>
        <begin position="568"/>
        <end position="657"/>
    </location>
</feature>
<dbReference type="GO" id="GO:0005524">
    <property type="term" value="F:ATP binding"/>
    <property type="evidence" value="ECO:0007669"/>
    <property type="project" value="InterPro"/>
</dbReference>
<dbReference type="InterPro" id="IPR027417">
    <property type="entry name" value="P-loop_NTPase"/>
</dbReference>
<feature type="region of interest" description="Disordered" evidence="9">
    <location>
        <begin position="513"/>
        <end position="553"/>
    </location>
</feature>
<dbReference type="GO" id="GO:0016787">
    <property type="term" value="F:hydrolase activity"/>
    <property type="evidence" value="ECO:0007669"/>
    <property type="project" value="UniProtKB-KW"/>
</dbReference>
<dbReference type="CDD" id="cd18793">
    <property type="entry name" value="SF2_C_SNF"/>
    <property type="match status" value="1"/>
</dbReference>
<dbReference type="OrthoDB" id="448448at2759"/>
<comment type="function">
    <text evidence="7">Involved in mitotic DNA repair and meiotic recombination. Functions in the recombinational DNA repair pathway. Essential for interhomolog gene conversion (GC), but may have a less important role in intersister GC than spn-A/Rad51. In the presence of DNA, spn-A/Rad51 enhances the ATPase activity of okr/Rad54.</text>
</comment>
<accession>A0A183GNX7</accession>
<evidence type="ECO:0000256" key="3">
    <source>
        <dbReference type="ARBA" id="ARBA00022618"/>
    </source>
</evidence>
<evidence type="ECO:0000259" key="10">
    <source>
        <dbReference type="PROSITE" id="PS51192"/>
    </source>
</evidence>
<evidence type="ECO:0000313" key="14">
    <source>
        <dbReference type="WBParaSite" id="HPBE_0002439701-mRNA-1"/>
    </source>
</evidence>
<keyword evidence="6" id="KW-0131">Cell cycle</keyword>
<feature type="compositionally biased region" description="Polar residues" evidence="9">
    <location>
        <begin position="570"/>
        <end position="583"/>
    </location>
</feature>
<organism evidence="13 14">
    <name type="scientific">Heligmosomoides polygyrus</name>
    <name type="common">Parasitic roundworm</name>
    <dbReference type="NCBI Taxonomy" id="6339"/>
    <lineage>
        <taxon>Eukaryota</taxon>
        <taxon>Metazoa</taxon>
        <taxon>Ecdysozoa</taxon>
        <taxon>Nematoda</taxon>
        <taxon>Chromadorea</taxon>
        <taxon>Rhabditida</taxon>
        <taxon>Rhabditina</taxon>
        <taxon>Rhabditomorpha</taxon>
        <taxon>Strongyloidea</taxon>
        <taxon>Heligmosomidae</taxon>
        <taxon>Heligmosomoides</taxon>
    </lineage>
</organism>
<dbReference type="GO" id="GO:0005634">
    <property type="term" value="C:nucleus"/>
    <property type="evidence" value="ECO:0007669"/>
    <property type="project" value="TreeGrafter"/>
</dbReference>
<proteinExistence type="predicted"/>
<evidence type="ECO:0000256" key="8">
    <source>
        <dbReference type="ARBA" id="ARBA00029956"/>
    </source>
</evidence>
<reference evidence="12 13" key="1">
    <citation type="submission" date="2018-11" db="EMBL/GenBank/DDBJ databases">
        <authorList>
            <consortium name="Pathogen Informatics"/>
        </authorList>
    </citation>
    <scope>NUCLEOTIDE SEQUENCE [LARGE SCALE GENOMIC DNA]</scope>
</reference>
<evidence type="ECO:0000256" key="2">
    <source>
        <dbReference type="ARBA" id="ARBA00015341"/>
    </source>
</evidence>
<sequence>MTELHEQYVGGILADEMGLGKTIQVITFLRAVDESQIQDNYMNFTGLGPSLVICPSTLLQQWVQEFHIWMPRCRVGSIKYGNFEVLSSVTSGAYRGGSVLITTYATFNMYKHLLLPERWHYVILDEGHKIRNPFAQTTVAVKQLHTPCRLILSGTPLQNSLKEIWSLMDFVYAGRLNNIDTFIEKFAIPITQGGYANATKKQLTAAYKCAVVLRDAISPYILRRMKNNVQKSLELPEKNEKVLFCEVSSEQRRLYLDYLSSRECQSIFTGRLDAFVGLTVLRKLCNHPDLITGGPNRHHEFDVKEHPTKAFGYYHRSGKMRVLLKLLRLWYSKGEQKVLLFSQSRDMLSIIERQLQSDNYAYLRMDGSTCIKRRQSMVRQFNEDPQIFVFLLTTKVGGIGVNLTAANKVIIFDPDWNPSTDSQAKERAWRIGQERAVTIYRLLCAGTIEEKVYHRQIFKQFLANRILRDPKQRQFFKTNDLHDLFTFSDVNKDCPTETGALFASETDEIRKENFFDSESRGKHRRSKRGRKHEEDERDSDREQPVLELSEDKKAALRERARRLARKLSVPQLSEEQAVSQQSAGEGCQKEHSEATESEDGGLEMRESVGDAHSPIRLDSSGESSLQYKSERRHKHSKAGKSAASSSDSRKGYKATKTSIVSEEVVEKSDDDYVLGCLLKSAGVRCAIQHDDLVGEKPSDYLVEKEAAQVARAAANAICRKTNASFVRELRSRFPNPRKYRAHSVVPSKSEHFQGEQPDGTVFAAIFNRGQNANRSGTSAVKCNDKNTLLAQKLRDFFVRCGGRAFTEKITNSFQVCKQYYSLLEA</sequence>
<keyword evidence="5" id="KW-0378">Hydrolase</keyword>
<keyword evidence="4" id="KW-0498">Mitosis</keyword>
<reference evidence="14" key="2">
    <citation type="submission" date="2019-09" db="UniProtKB">
        <authorList>
            <consortium name="WormBaseParasite"/>
        </authorList>
    </citation>
    <scope>IDENTIFICATION</scope>
</reference>
<dbReference type="Proteomes" id="UP000050761">
    <property type="component" value="Unassembled WGS sequence"/>
</dbReference>
<dbReference type="PROSITE" id="PS51192">
    <property type="entry name" value="HELICASE_ATP_BIND_1"/>
    <property type="match status" value="1"/>
</dbReference>
<evidence type="ECO:0000313" key="13">
    <source>
        <dbReference type="Proteomes" id="UP000050761"/>
    </source>
</evidence>
<dbReference type="GO" id="GO:0008094">
    <property type="term" value="F:ATP-dependent activity, acting on DNA"/>
    <property type="evidence" value="ECO:0007669"/>
    <property type="project" value="TreeGrafter"/>
</dbReference>
<comment type="subunit">
    <text evidence="1">Interacts (via N-terminus) with spn-A/Rad51.</text>
</comment>
<evidence type="ECO:0000256" key="6">
    <source>
        <dbReference type="ARBA" id="ARBA00023306"/>
    </source>
</evidence>
<dbReference type="InterPro" id="IPR000330">
    <property type="entry name" value="SNF2_N"/>
</dbReference>
<dbReference type="SUPFAM" id="SSF52540">
    <property type="entry name" value="P-loop containing nucleoside triphosphate hydrolases"/>
    <property type="match status" value="2"/>
</dbReference>
<dbReference type="FunFam" id="3.40.50.10810:FF:000094">
    <property type="entry name" value="DNA excision repair protein ERCC-6"/>
    <property type="match status" value="1"/>
</dbReference>
<evidence type="ECO:0000313" key="12">
    <source>
        <dbReference type="EMBL" id="VDP44762.1"/>
    </source>
</evidence>
<dbReference type="EMBL" id="UZAH01036284">
    <property type="protein sequence ID" value="VDP44762.1"/>
    <property type="molecule type" value="Genomic_DNA"/>
</dbReference>
<dbReference type="PROSITE" id="PS51194">
    <property type="entry name" value="HELICASE_CTER"/>
    <property type="match status" value="1"/>
</dbReference>
<dbReference type="InterPro" id="IPR038718">
    <property type="entry name" value="SNF2-like_sf"/>
</dbReference>